<dbReference type="HOGENOM" id="CLU_1737318_0_0_9"/>
<reference evidence="1 2" key="1">
    <citation type="journal article" date="2001" name="J. Bacteriol.">
        <title>Genome sequence and comparative analysis of the solvent-producing bacterium Clostridium acetobutylicum.</title>
        <authorList>
            <person name="Nolling J."/>
            <person name="Breton G."/>
            <person name="Omelchenko M.V."/>
            <person name="Makarova K.S."/>
            <person name="Zeng Q."/>
            <person name="Gibson R."/>
            <person name="Lee H.M."/>
            <person name="Dubois J."/>
            <person name="Qiu D."/>
            <person name="Hitti J."/>
            <person name="Wolf Y.I."/>
            <person name="Tatusov R.L."/>
            <person name="Sabathe F."/>
            <person name="Doucette-Stamm L."/>
            <person name="Soucaille P."/>
            <person name="Daly M.J."/>
            <person name="Bennett G.N."/>
            <person name="Koonin E.V."/>
            <person name="Smith D.R."/>
        </authorList>
    </citation>
    <scope>NUCLEOTIDE SEQUENCE [LARGE SCALE GENOMIC DNA]</scope>
    <source>
        <strain evidence="2">ATCC 824 / DSM 792 / JCM 1419 / LMG 5710 / VKM B-1787</strain>
    </source>
</reference>
<dbReference type="GeneID" id="44999746"/>
<protein>
    <submittedName>
        <fullName evidence="1">Uncharacterized protein</fullName>
    </submittedName>
</protein>
<accession>Q97E67</accession>
<name>Q97E67_CLOAB</name>
<evidence type="ECO:0000313" key="1">
    <source>
        <dbReference type="EMBL" id="AAK81183.1"/>
    </source>
</evidence>
<dbReference type="KEGG" id="cac:CA_C3249"/>
<dbReference type="AlphaFoldDB" id="Q97E67"/>
<keyword evidence="2" id="KW-1185">Reference proteome</keyword>
<sequence length="150" mass="17016">MKVFTLKKIDENDSKIIQGELLRRHVKYSWNKPANCITIANHGNSGNIYIIYGIKLNLYDKIKSVDIFVGDDTCRVCSNRESIFNLDYASQSDMDAFLQIKETVSGKDGIFNVLGEDAFIILPGGCIIIKFNEDVLSLEIDMKFKKEPID</sequence>
<dbReference type="EMBL" id="AE001437">
    <property type="protein sequence ID" value="AAK81183.1"/>
    <property type="molecule type" value="Genomic_DNA"/>
</dbReference>
<evidence type="ECO:0000313" key="2">
    <source>
        <dbReference type="Proteomes" id="UP000000814"/>
    </source>
</evidence>
<dbReference type="Proteomes" id="UP000000814">
    <property type="component" value="Chromosome"/>
</dbReference>
<organism evidence="1 2">
    <name type="scientific">Clostridium acetobutylicum (strain ATCC 824 / DSM 792 / JCM 1419 / IAM 19013 / LMG 5710 / NBRC 13948 / NRRL B-527 / VKM B-1787 / 2291 / W)</name>
    <dbReference type="NCBI Taxonomy" id="272562"/>
    <lineage>
        <taxon>Bacteria</taxon>
        <taxon>Bacillati</taxon>
        <taxon>Bacillota</taxon>
        <taxon>Clostridia</taxon>
        <taxon>Eubacteriales</taxon>
        <taxon>Clostridiaceae</taxon>
        <taxon>Clostridium</taxon>
    </lineage>
</organism>
<gene>
    <name evidence="1" type="ordered locus">CA_C3249</name>
</gene>
<proteinExistence type="predicted"/>
<dbReference type="PATRIC" id="fig|272562.8.peg.3427"/>
<dbReference type="OrthoDB" id="1933129at2"/>
<dbReference type="STRING" id="272562.CA_C3249"/>
<dbReference type="eggNOG" id="ENOG50324JU">
    <property type="taxonomic scope" value="Bacteria"/>
</dbReference>
<dbReference type="RefSeq" id="WP_010966523.1">
    <property type="nucleotide sequence ID" value="NC_003030.1"/>
</dbReference>
<dbReference type="PIR" id="D97299">
    <property type="entry name" value="D97299"/>
</dbReference>